<dbReference type="InterPro" id="IPR018062">
    <property type="entry name" value="HTH_AraC-typ_CS"/>
</dbReference>
<dbReference type="FunFam" id="1.10.10.60:FF:000132">
    <property type="entry name" value="AraC family transcriptional regulator"/>
    <property type="match status" value="1"/>
</dbReference>
<feature type="compositionally biased region" description="Basic and acidic residues" evidence="5">
    <location>
        <begin position="262"/>
        <end position="280"/>
    </location>
</feature>
<reference evidence="7 8" key="1">
    <citation type="journal article" date="2013" name="Front. Microbiol.">
        <title>The genome of the endophytic bacterium H. frisingense GSF30(T) identifies diverse strategies in the Herbaspirillum genus to interact with plants.</title>
        <authorList>
            <person name="Straub D."/>
            <person name="Rothballer M."/>
            <person name="Hartmann A."/>
            <person name="Ludewig U."/>
        </authorList>
    </citation>
    <scope>NUCLEOTIDE SEQUENCE [LARGE SCALE GENOMIC DNA]</scope>
    <source>
        <strain evidence="7 8">GSF30</strain>
    </source>
</reference>
<evidence type="ECO:0000256" key="2">
    <source>
        <dbReference type="ARBA" id="ARBA00023015"/>
    </source>
</evidence>
<dbReference type="InterPro" id="IPR003313">
    <property type="entry name" value="AraC-bd"/>
</dbReference>
<feature type="region of interest" description="Disordered" evidence="5">
    <location>
        <begin position="255"/>
        <end position="280"/>
    </location>
</feature>
<accession>A0AAI9IAW5</accession>
<dbReference type="CDD" id="cd06124">
    <property type="entry name" value="cupin_NimR-like_N"/>
    <property type="match status" value="1"/>
</dbReference>
<dbReference type="GO" id="GO:0003700">
    <property type="term" value="F:DNA-binding transcription factor activity"/>
    <property type="evidence" value="ECO:0007669"/>
    <property type="project" value="InterPro"/>
</dbReference>
<comment type="caution">
    <text evidence="7">The sequence shown here is derived from an EMBL/GenBank/DDBJ whole genome shotgun (WGS) entry which is preliminary data.</text>
</comment>
<dbReference type="PROSITE" id="PS00041">
    <property type="entry name" value="HTH_ARAC_FAMILY_1"/>
    <property type="match status" value="1"/>
</dbReference>
<dbReference type="SUPFAM" id="SSF46689">
    <property type="entry name" value="Homeodomain-like"/>
    <property type="match status" value="1"/>
</dbReference>
<gene>
    <name evidence="7" type="ORF">HFRIS_020731</name>
</gene>
<proteinExistence type="predicted"/>
<feature type="domain" description="HTH araC/xylS-type" evidence="6">
    <location>
        <begin position="163"/>
        <end position="263"/>
    </location>
</feature>
<dbReference type="PANTHER" id="PTHR11019">
    <property type="entry name" value="HTH-TYPE TRANSCRIPTIONAL REGULATOR NIMR"/>
    <property type="match status" value="1"/>
</dbReference>
<dbReference type="Pfam" id="PF02311">
    <property type="entry name" value="AraC_binding"/>
    <property type="match status" value="1"/>
</dbReference>
<dbReference type="InterPro" id="IPR018060">
    <property type="entry name" value="HTH_AraC"/>
</dbReference>
<evidence type="ECO:0000256" key="4">
    <source>
        <dbReference type="ARBA" id="ARBA00023163"/>
    </source>
</evidence>
<dbReference type="Pfam" id="PF12833">
    <property type="entry name" value="HTH_18"/>
    <property type="match status" value="1"/>
</dbReference>
<organism evidence="7 8">
    <name type="scientific">Herbaspirillum frisingense GSF30</name>
    <dbReference type="NCBI Taxonomy" id="864073"/>
    <lineage>
        <taxon>Bacteria</taxon>
        <taxon>Pseudomonadati</taxon>
        <taxon>Pseudomonadota</taxon>
        <taxon>Betaproteobacteria</taxon>
        <taxon>Burkholderiales</taxon>
        <taxon>Oxalobacteraceae</taxon>
        <taxon>Herbaspirillum</taxon>
    </lineage>
</organism>
<dbReference type="SMART" id="SM00342">
    <property type="entry name" value="HTH_ARAC"/>
    <property type="match status" value="1"/>
</dbReference>
<keyword evidence="1" id="KW-0678">Repressor</keyword>
<evidence type="ECO:0000256" key="1">
    <source>
        <dbReference type="ARBA" id="ARBA00022491"/>
    </source>
</evidence>
<dbReference type="InterPro" id="IPR014710">
    <property type="entry name" value="RmlC-like_jellyroll"/>
</dbReference>
<protein>
    <submittedName>
        <fullName evidence="7">AraC family transcriptional regulator</fullName>
    </submittedName>
</protein>
<name>A0AAI9IAW5_9BURK</name>
<dbReference type="PANTHER" id="PTHR11019:SF159">
    <property type="entry name" value="TRANSCRIPTIONAL REGULATOR-RELATED"/>
    <property type="match status" value="1"/>
</dbReference>
<keyword evidence="4" id="KW-0804">Transcription</keyword>
<dbReference type="Gene3D" id="1.10.10.60">
    <property type="entry name" value="Homeodomain-like"/>
    <property type="match status" value="1"/>
</dbReference>
<dbReference type="GO" id="GO:0043565">
    <property type="term" value="F:sequence-specific DNA binding"/>
    <property type="evidence" value="ECO:0007669"/>
    <property type="project" value="InterPro"/>
</dbReference>
<evidence type="ECO:0000256" key="3">
    <source>
        <dbReference type="ARBA" id="ARBA00023125"/>
    </source>
</evidence>
<dbReference type="SUPFAM" id="SSF51182">
    <property type="entry name" value="RmlC-like cupins"/>
    <property type="match status" value="1"/>
</dbReference>
<evidence type="ECO:0000313" key="8">
    <source>
        <dbReference type="Proteomes" id="UP000006772"/>
    </source>
</evidence>
<dbReference type="InterPro" id="IPR009057">
    <property type="entry name" value="Homeodomain-like_sf"/>
</dbReference>
<dbReference type="EMBL" id="AEEC02000039">
    <property type="protein sequence ID" value="EOA02762.1"/>
    <property type="molecule type" value="Genomic_DNA"/>
</dbReference>
<sequence>MVAQLKPVCPSAEVNAFQQARSVVVAFARELAYRDLLTAHSHARGQLLYAVEGVMQVRTPQGVWLVPPQRALWVPPMVEHEIRMLSKVSMRTLYIAQAEGRAIGEQCRLLEVSVLLRELILASLAEPREYEPESRAGHVAALIMSELARAPSIPVAIPWPQDRRLQAICEAILAEPGRQFALADWAGVGGASVRTVIRLFPRETGLQFRHWVQQVHLSEALVRLARGDAVGVVAQALGYRSQSAFSNMFRKALRSSPNHYQPRQERRRVTLPEQDRSALQ</sequence>
<evidence type="ECO:0000256" key="5">
    <source>
        <dbReference type="SAM" id="MobiDB-lite"/>
    </source>
</evidence>
<dbReference type="Proteomes" id="UP000006772">
    <property type="component" value="Unassembled WGS sequence"/>
</dbReference>
<evidence type="ECO:0000313" key="7">
    <source>
        <dbReference type="EMBL" id="EOA02762.1"/>
    </source>
</evidence>
<keyword evidence="2" id="KW-0805">Transcription regulation</keyword>
<dbReference type="InterPro" id="IPR011051">
    <property type="entry name" value="RmlC_Cupin_sf"/>
</dbReference>
<keyword evidence="3" id="KW-0238">DNA-binding</keyword>
<dbReference type="AlphaFoldDB" id="A0AAI9IAW5"/>
<dbReference type="Gene3D" id="2.60.120.10">
    <property type="entry name" value="Jelly Rolls"/>
    <property type="match status" value="1"/>
</dbReference>
<dbReference type="PROSITE" id="PS01124">
    <property type="entry name" value="HTH_ARAC_FAMILY_2"/>
    <property type="match status" value="1"/>
</dbReference>
<dbReference type="RefSeq" id="WP_006464938.1">
    <property type="nucleotide sequence ID" value="NZ_AEEC02000039.1"/>
</dbReference>
<evidence type="ECO:0000259" key="6">
    <source>
        <dbReference type="PROSITE" id="PS01124"/>
    </source>
</evidence>